<protein>
    <recommendedName>
        <fullName evidence="1">DNA polymerase I 3'-5' exonuclease domain-containing protein</fullName>
    </recommendedName>
</protein>
<dbReference type="InterPro" id="IPR036397">
    <property type="entry name" value="RNaseH_sf"/>
</dbReference>
<comment type="caution">
    <text evidence="2">The sequence shown here is derived from an EMBL/GenBank/DDBJ whole genome shotgun (WGS) entry which is preliminary data.</text>
</comment>
<dbReference type="Pfam" id="PF22619">
    <property type="entry name" value="DNA_polI_exo1"/>
    <property type="match status" value="1"/>
</dbReference>
<proteinExistence type="predicted"/>
<reference evidence="2 3" key="1">
    <citation type="submission" date="2010-09" db="EMBL/GenBank/DDBJ databases">
        <authorList>
            <person name="Durkin A.S."/>
            <person name="Madupu R."/>
            <person name="Torralba M."/>
            <person name="Gillis M."/>
            <person name="Methe B."/>
            <person name="Sutton G."/>
            <person name="Nelson K.E."/>
        </authorList>
    </citation>
    <scope>NUCLEOTIDE SEQUENCE [LARGE SCALE GENOMIC DNA]</scope>
    <source>
        <strain evidence="2 3">LactinV 01V1-a</strain>
    </source>
</reference>
<evidence type="ECO:0000313" key="3">
    <source>
        <dbReference type="Proteomes" id="UP000003648"/>
    </source>
</evidence>
<evidence type="ECO:0000313" key="2">
    <source>
        <dbReference type="EMBL" id="EFO70808.1"/>
    </source>
</evidence>
<gene>
    <name evidence="2" type="ORF">HMPREF9211_1445</name>
</gene>
<dbReference type="Gene3D" id="3.30.420.10">
    <property type="entry name" value="Ribonuclease H-like superfamily/Ribonuclease H"/>
    <property type="match status" value="1"/>
</dbReference>
<dbReference type="InterPro" id="IPR054690">
    <property type="entry name" value="DNA_polI_exonuclease"/>
</dbReference>
<dbReference type="SUPFAM" id="SSF53098">
    <property type="entry name" value="Ribonuclease H-like"/>
    <property type="match status" value="1"/>
</dbReference>
<dbReference type="GO" id="GO:0003676">
    <property type="term" value="F:nucleic acid binding"/>
    <property type="evidence" value="ECO:0007669"/>
    <property type="project" value="InterPro"/>
</dbReference>
<organism evidence="2 3">
    <name type="scientific">Lactobacillus iners LactinV 01V1-a</name>
    <dbReference type="NCBI Taxonomy" id="879297"/>
    <lineage>
        <taxon>Bacteria</taxon>
        <taxon>Bacillati</taxon>
        <taxon>Bacillota</taxon>
        <taxon>Bacilli</taxon>
        <taxon>Lactobacillales</taxon>
        <taxon>Lactobacillaceae</taxon>
        <taxon>Lactobacillus</taxon>
    </lineage>
</organism>
<dbReference type="EMBL" id="AEHQ01000049">
    <property type="protein sequence ID" value="EFO70808.1"/>
    <property type="molecule type" value="Genomic_DNA"/>
</dbReference>
<name>E1NSV7_9LACO</name>
<sequence length="102" mass="11661">EFYVQSDEIIYGKGKKQHSVDVDTLYAHMATKVDVLDKLKAKIMPELQQHEQLHLYKNIEIPIAVILAKMEIAGIKVQATTLVKMKNDLDVRITDLKNKSIN</sequence>
<dbReference type="Proteomes" id="UP000003648">
    <property type="component" value="Unassembled WGS sequence"/>
</dbReference>
<dbReference type="InterPro" id="IPR012337">
    <property type="entry name" value="RNaseH-like_sf"/>
</dbReference>
<feature type="domain" description="DNA polymerase I 3'-5' exonuclease" evidence="1">
    <location>
        <begin position="3"/>
        <end position="39"/>
    </location>
</feature>
<evidence type="ECO:0000259" key="1">
    <source>
        <dbReference type="Pfam" id="PF22619"/>
    </source>
</evidence>
<accession>E1NSV7</accession>
<dbReference type="AlphaFoldDB" id="E1NSV7"/>
<feature type="non-terminal residue" evidence="2">
    <location>
        <position position="1"/>
    </location>
</feature>